<dbReference type="InterPro" id="IPR003203">
    <property type="entry name" value="CobU/CobP"/>
</dbReference>
<dbReference type="GO" id="GO:0005525">
    <property type="term" value="F:GTP binding"/>
    <property type="evidence" value="ECO:0007669"/>
    <property type="project" value="UniProtKB-KW"/>
</dbReference>
<comment type="pathway">
    <text evidence="5">Cofactor biosynthesis; adenosylcobalamin biosynthesis; adenosylcobalamin from cob(II)yrinate a,c-diamide: step 6/7.</text>
</comment>
<keyword evidence="14" id="KW-0067">ATP-binding</keyword>
<reference evidence="18" key="1">
    <citation type="submission" date="2018-06" db="EMBL/GenBank/DDBJ databases">
        <authorList>
            <person name="Zhirakovskaya E."/>
        </authorList>
    </citation>
    <scope>NUCLEOTIDE SEQUENCE</scope>
</reference>
<evidence type="ECO:0000256" key="13">
    <source>
        <dbReference type="ARBA" id="ARBA00022777"/>
    </source>
</evidence>
<dbReference type="EMBL" id="UOFS01000033">
    <property type="protein sequence ID" value="VAW97236.1"/>
    <property type="molecule type" value="Genomic_DNA"/>
</dbReference>
<keyword evidence="18" id="KW-0548">Nucleotidyltransferase</keyword>
<evidence type="ECO:0000256" key="17">
    <source>
        <dbReference type="ARBA" id="ARBA00030571"/>
    </source>
</evidence>
<comment type="catalytic activity">
    <reaction evidence="3">
        <text>adenosylcob(III)inamide + GTP = adenosylcob(III)inamide phosphate + GDP + H(+)</text>
        <dbReference type="Rhea" id="RHEA:15765"/>
        <dbReference type="ChEBI" id="CHEBI:2480"/>
        <dbReference type="ChEBI" id="CHEBI:15378"/>
        <dbReference type="ChEBI" id="CHEBI:37565"/>
        <dbReference type="ChEBI" id="CHEBI:58189"/>
        <dbReference type="ChEBI" id="CHEBI:58502"/>
        <dbReference type="EC" id="2.7.1.156"/>
    </reaction>
</comment>
<evidence type="ECO:0000256" key="5">
    <source>
        <dbReference type="ARBA" id="ARBA00004692"/>
    </source>
</evidence>
<evidence type="ECO:0000256" key="3">
    <source>
        <dbReference type="ARBA" id="ARBA00001522"/>
    </source>
</evidence>
<evidence type="ECO:0000256" key="8">
    <source>
        <dbReference type="ARBA" id="ARBA00012016"/>
    </source>
</evidence>
<comment type="pathway">
    <text evidence="6">Cofactor biosynthesis; adenosylcobalamin biosynthesis; adenosylcobalamin from cob(II)yrinate a,c-diamide: step 5/7.</text>
</comment>
<evidence type="ECO:0000256" key="6">
    <source>
        <dbReference type="ARBA" id="ARBA00005159"/>
    </source>
</evidence>
<organism evidence="18">
    <name type="scientific">hydrothermal vent metagenome</name>
    <dbReference type="NCBI Taxonomy" id="652676"/>
    <lineage>
        <taxon>unclassified sequences</taxon>
        <taxon>metagenomes</taxon>
        <taxon>ecological metagenomes</taxon>
    </lineage>
</organism>
<dbReference type="AlphaFoldDB" id="A0A3B1AWN1"/>
<keyword evidence="10" id="KW-0169">Cobalamin biosynthesis</keyword>
<protein>
    <recommendedName>
        <fullName evidence="16">Adenosylcobinamide kinase</fullName>
        <ecNumber evidence="8">2.7.1.156</ecNumber>
        <ecNumber evidence="9">2.7.7.62</ecNumber>
    </recommendedName>
    <alternativeName>
        <fullName evidence="17">Adenosylcobinamide-phosphate guanylyltransferase</fullName>
    </alternativeName>
</protein>
<evidence type="ECO:0000256" key="16">
    <source>
        <dbReference type="ARBA" id="ARBA00029570"/>
    </source>
</evidence>
<dbReference type="GO" id="GO:0043752">
    <property type="term" value="F:adenosylcobinamide kinase activity"/>
    <property type="evidence" value="ECO:0007669"/>
    <property type="project" value="UniProtKB-EC"/>
</dbReference>
<dbReference type="SUPFAM" id="SSF52540">
    <property type="entry name" value="P-loop containing nucleoside triphosphate hydrolases"/>
    <property type="match status" value="1"/>
</dbReference>
<comment type="catalytic activity">
    <reaction evidence="2">
        <text>adenosylcob(III)inamide phosphate + GTP + H(+) = adenosylcob(III)inamide-GDP + diphosphate</text>
        <dbReference type="Rhea" id="RHEA:22712"/>
        <dbReference type="ChEBI" id="CHEBI:15378"/>
        <dbReference type="ChEBI" id="CHEBI:33019"/>
        <dbReference type="ChEBI" id="CHEBI:37565"/>
        <dbReference type="ChEBI" id="CHEBI:58502"/>
        <dbReference type="ChEBI" id="CHEBI:60487"/>
        <dbReference type="EC" id="2.7.7.62"/>
    </reaction>
</comment>
<dbReference type="PIRSF" id="PIRSF006135">
    <property type="entry name" value="CobU"/>
    <property type="match status" value="1"/>
</dbReference>
<keyword evidence="13 18" id="KW-0418">Kinase</keyword>
<sequence>MKTLVLGGVRSGKSNYAEQLVLNSQLQAVYIATATAGDPEMADRILKHQQQRGSHWQNIEEPVKLLDTLQSSVNHKSYVLVDCLTLWLSNLLLIDYPESQDKIVAIEKKIHGLCQLIKTLDGDVVFVSNEVGLGIVPMGELSRQFCDLAGVLHQQLAAQCDRVILMVAGIPQIIKNE</sequence>
<evidence type="ECO:0000256" key="11">
    <source>
        <dbReference type="ARBA" id="ARBA00022679"/>
    </source>
</evidence>
<evidence type="ECO:0000256" key="2">
    <source>
        <dbReference type="ARBA" id="ARBA00000711"/>
    </source>
</evidence>
<evidence type="ECO:0000256" key="4">
    <source>
        <dbReference type="ARBA" id="ARBA00003889"/>
    </source>
</evidence>
<dbReference type="Pfam" id="PF02283">
    <property type="entry name" value="CobU"/>
    <property type="match status" value="1"/>
</dbReference>
<dbReference type="EC" id="2.7.7.62" evidence="9"/>
<evidence type="ECO:0000256" key="12">
    <source>
        <dbReference type="ARBA" id="ARBA00022741"/>
    </source>
</evidence>
<keyword evidence="11 18" id="KW-0808">Transferase</keyword>
<dbReference type="NCBIfam" id="NF004469">
    <property type="entry name" value="PRK05800.1"/>
    <property type="match status" value="1"/>
</dbReference>
<comment type="similarity">
    <text evidence="7">Belongs to the CobU/CobP family.</text>
</comment>
<dbReference type="PANTHER" id="PTHR34848">
    <property type="match status" value="1"/>
</dbReference>
<accession>A0A3B1AWN1</accession>
<evidence type="ECO:0000256" key="14">
    <source>
        <dbReference type="ARBA" id="ARBA00022840"/>
    </source>
</evidence>
<evidence type="ECO:0000256" key="10">
    <source>
        <dbReference type="ARBA" id="ARBA00022573"/>
    </source>
</evidence>
<dbReference type="GO" id="GO:0009236">
    <property type="term" value="P:cobalamin biosynthetic process"/>
    <property type="evidence" value="ECO:0007669"/>
    <property type="project" value="UniProtKB-KW"/>
</dbReference>
<dbReference type="PANTHER" id="PTHR34848:SF1">
    <property type="entry name" value="BIFUNCTIONAL ADENOSYLCOBALAMIN BIOSYNTHESIS PROTEIN COBU"/>
    <property type="match status" value="1"/>
</dbReference>
<dbReference type="CDD" id="cd00544">
    <property type="entry name" value="CobU"/>
    <property type="match status" value="1"/>
</dbReference>
<dbReference type="GO" id="GO:0008820">
    <property type="term" value="F:cobinamide phosphate guanylyltransferase activity"/>
    <property type="evidence" value="ECO:0007669"/>
    <property type="project" value="UniProtKB-EC"/>
</dbReference>
<proteinExistence type="inferred from homology"/>
<gene>
    <name evidence="18" type="ORF">MNBD_GAMMA22-2253</name>
</gene>
<evidence type="ECO:0000256" key="15">
    <source>
        <dbReference type="ARBA" id="ARBA00023134"/>
    </source>
</evidence>
<comment type="function">
    <text evidence="4">Catalyzes ATP-dependent phosphorylation of adenosylcobinamide and addition of GMP to adenosylcobinamide phosphate.</text>
</comment>
<evidence type="ECO:0000256" key="7">
    <source>
        <dbReference type="ARBA" id="ARBA00007490"/>
    </source>
</evidence>
<evidence type="ECO:0000256" key="9">
    <source>
        <dbReference type="ARBA" id="ARBA00012523"/>
    </source>
</evidence>
<comment type="catalytic activity">
    <reaction evidence="1">
        <text>adenosylcob(III)inamide + ATP = adenosylcob(III)inamide phosphate + ADP + H(+)</text>
        <dbReference type="Rhea" id="RHEA:15769"/>
        <dbReference type="ChEBI" id="CHEBI:2480"/>
        <dbReference type="ChEBI" id="CHEBI:15378"/>
        <dbReference type="ChEBI" id="CHEBI:30616"/>
        <dbReference type="ChEBI" id="CHEBI:58502"/>
        <dbReference type="ChEBI" id="CHEBI:456216"/>
        <dbReference type="EC" id="2.7.1.156"/>
    </reaction>
</comment>
<name>A0A3B1AWN1_9ZZZZ</name>
<dbReference type="GO" id="GO:0005524">
    <property type="term" value="F:ATP binding"/>
    <property type="evidence" value="ECO:0007669"/>
    <property type="project" value="UniProtKB-KW"/>
</dbReference>
<keyword evidence="15" id="KW-0342">GTP-binding</keyword>
<dbReference type="InterPro" id="IPR027417">
    <property type="entry name" value="P-loop_NTPase"/>
</dbReference>
<evidence type="ECO:0000256" key="1">
    <source>
        <dbReference type="ARBA" id="ARBA00000312"/>
    </source>
</evidence>
<keyword evidence="12" id="KW-0547">Nucleotide-binding</keyword>
<dbReference type="Gene3D" id="3.40.50.300">
    <property type="entry name" value="P-loop containing nucleotide triphosphate hydrolases"/>
    <property type="match status" value="1"/>
</dbReference>
<evidence type="ECO:0000313" key="18">
    <source>
        <dbReference type="EMBL" id="VAW97236.1"/>
    </source>
</evidence>
<dbReference type="EC" id="2.7.1.156" evidence="8"/>